<dbReference type="RefSeq" id="WP_256609162.1">
    <property type="nucleotide sequence ID" value="NZ_JANIBM010000001.1"/>
</dbReference>
<dbReference type="PROSITE" id="PS51257">
    <property type="entry name" value="PROKAR_LIPOPROTEIN"/>
    <property type="match status" value="1"/>
</dbReference>
<evidence type="ECO:0000313" key="3">
    <source>
        <dbReference type="EMBL" id="MCQ8179787.1"/>
    </source>
</evidence>
<keyword evidence="2" id="KW-0732">Signal</keyword>
<dbReference type="Proteomes" id="UP001524569">
    <property type="component" value="Unassembled WGS sequence"/>
</dbReference>
<evidence type="ECO:0000313" key="4">
    <source>
        <dbReference type="Proteomes" id="UP001524569"/>
    </source>
</evidence>
<name>A0ABT1UCB3_9GAMM</name>
<reference evidence="3 4" key="1">
    <citation type="submission" date="2022-07" db="EMBL/GenBank/DDBJ databases">
        <title>Methylomonas rivi sp. nov., Methylomonas rosea sp. nov., Methylomonas aureus sp. nov. and Methylomonas subterranea sp. nov., four novel methanotrophs isolated from a freshwater creek and the deep terrestrial subsurface.</title>
        <authorList>
            <person name="Abin C."/>
            <person name="Sankaranarayanan K."/>
            <person name="Garner C."/>
            <person name="Sindelar R."/>
            <person name="Kotary K."/>
            <person name="Garner R."/>
            <person name="Barclay S."/>
            <person name="Lawson P."/>
            <person name="Krumholz L."/>
        </authorList>
    </citation>
    <scope>NUCLEOTIDE SEQUENCE [LARGE SCALE GENOMIC DNA]</scope>
    <source>
        <strain evidence="3 4">SURF-1</strain>
    </source>
</reference>
<gene>
    <name evidence="3" type="ORF">NP603_01580</name>
</gene>
<protein>
    <recommendedName>
        <fullName evidence="5">Lipoprotein</fullName>
    </recommendedName>
</protein>
<proteinExistence type="predicted"/>
<evidence type="ECO:0000256" key="1">
    <source>
        <dbReference type="SAM" id="MobiDB-lite"/>
    </source>
</evidence>
<keyword evidence="4" id="KW-1185">Reference proteome</keyword>
<sequence>MKNISLKRACALALLPALLLLSACSDDKADAEAPKTAKSTAAKKSVHRDDTGEASGSEKRLFEKEFSAKCVERELKNSTNKDVDEPRFKQTCDCIAEHIMKDLSEIDAEKYIEDHEDTQTLGIKFDAAAYFCLQNKPQPKGPHLFGKPSDNSAN</sequence>
<evidence type="ECO:0008006" key="5">
    <source>
        <dbReference type="Google" id="ProtNLM"/>
    </source>
</evidence>
<feature type="chain" id="PRO_5047096990" description="Lipoprotein" evidence="2">
    <location>
        <begin position="26"/>
        <end position="154"/>
    </location>
</feature>
<dbReference type="EMBL" id="JANIBM010000001">
    <property type="protein sequence ID" value="MCQ8179787.1"/>
    <property type="molecule type" value="Genomic_DNA"/>
</dbReference>
<evidence type="ECO:0000256" key="2">
    <source>
        <dbReference type="SAM" id="SignalP"/>
    </source>
</evidence>
<feature type="compositionally biased region" description="Basic and acidic residues" evidence="1">
    <location>
        <begin position="47"/>
        <end position="59"/>
    </location>
</feature>
<accession>A0ABT1UCB3</accession>
<organism evidence="3 4">
    <name type="scientific">Methylomonas aurea</name>
    <dbReference type="NCBI Taxonomy" id="2952224"/>
    <lineage>
        <taxon>Bacteria</taxon>
        <taxon>Pseudomonadati</taxon>
        <taxon>Pseudomonadota</taxon>
        <taxon>Gammaproteobacteria</taxon>
        <taxon>Methylococcales</taxon>
        <taxon>Methylococcaceae</taxon>
        <taxon>Methylomonas</taxon>
    </lineage>
</organism>
<feature type="region of interest" description="Disordered" evidence="1">
    <location>
        <begin position="32"/>
        <end position="59"/>
    </location>
</feature>
<comment type="caution">
    <text evidence="3">The sequence shown here is derived from an EMBL/GenBank/DDBJ whole genome shotgun (WGS) entry which is preliminary data.</text>
</comment>
<feature type="signal peptide" evidence="2">
    <location>
        <begin position="1"/>
        <end position="25"/>
    </location>
</feature>